<reference evidence="1" key="1">
    <citation type="submission" date="2023-06" db="EMBL/GenBank/DDBJ databases">
        <title>Black Yeasts Isolated from many extreme environments.</title>
        <authorList>
            <person name="Coleine C."/>
            <person name="Stajich J.E."/>
            <person name="Selbmann L."/>
        </authorList>
    </citation>
    <scope>NUCLEOTIDE SEQUENCE</scope>
    <source>
        <strain evidence="1">CCFEE 5200</strain>
    </source>
</reference>
<keyword evidence="2" id="KW-1185">Reference proteome</keyword>
<organism evidence="1 2">
    <name type="scientific">Friedmanniomyces endolithicus</name>
    <dbReference type="NCBI Taxonomy" id="329885"/>
    <lineage>
        <taxon>Eukaryota</taxon>
        <taxon>Fungi</taxon>
        <taxon>Dikarya</taxon>
        <taxon>Ascomycota</taxon>
        <taxon>Pezizomycotina</taxon>
        <taxon>Dothideomycetes</taxon>
        <taxon>Dothideomycetidae</taxon>
        <taxon>Mycosphaerellales</taxon>
        <taxon>Teratosphaeriaceae</taxon>
        <taxon>Friedmanniomyces</taxon>
    </lineage>
</organism>
<evidence type="ECO:0000313" key="2">
    <source>
        <dbReference type="Proteomes" id="UP001175353"/>
    </source>
</evidence>
<protein>
    <submittedName>
        <fullName evidence="1">Uncharacterized protein</fullName>
    </submittedName>
</protein>
<proteinExistence type="predicted"/>
<sequence>MECFRASSKKTPPRHLWMVFCYRSQVLLWLRVCDTIRQRHVVEHTHGADARIATGYVASSPDVRLLENTRDNVTFTVCMHMGSIDSSAAPLLTTQHPLRQLLHQNIITQMPVAMDNQLGQFEALMSAIAPMSPEYHRLRRVIKESEGFCAPEDPMFRQVWAADLTGAEIKSLFEVAHKQLERAIKAKVAALQMELDKLNQVLARGFHDVGQEDPEDLKSDVCLLVLQRWSHESAVEEMTGRK</sequence>
<dbReference type="Proteomes" id="UP001175353">
    <property type="component" value="Unassembled WGS sequence"/>
</dbReference>
<name>A0AAN6K9U5_9PEZI</name>
<evidence type="ECO:0000313" key="1">
    <source>
        <dbReference type="EMBL" id="KAK0971696.1"/>
    </source>
</evidence>
<comment type="caution">
    <text evidence="1">The sequence shown here is derived from an EMBL/GenBank/DDBJ whole genome shotgun (WGS) entry which is preliminary data.</text>
</comment>
<dbReference type="AlphaFoldDB" id="A0AAN6K9U5"/>
<dbReference type="EMBL" id="JAUJLE010000175">
    <property type="protein sequence ID" value="KAK0971696.1"/>
    <property type="molecule type" value="Genomic_DNA"/>
</dbReference>
<accession>A0AAN6K9U5</accession>
<gene>
    <name evidence="1" type="ORF">LTR91_015430</name>
</gene>